<evidence type="ECO:0000256" key="4">
    <source>
        <dbReference type="ARBA" id="ARBA00023110"/>
    </source>
</evidence>
<evidence type="ECO:0000313" key="8">
    <source>
        <dbReference type="EMBL" id="OLS03013.1"/>
    </source>
</evidence>
<organism evidence="8 9">
    <name type="scientific">Tissierella creatinophila DSM 6911</name>
    <dbReference type="NCBI Taxonomy" id="1123403"/>
    <lineage>
        <taxon>Bacteria</taxon>
        <taxon>Bacillati</taxon>
        <taxon>Bacillota</taxon>
        <taxon>Tissierellia</taxon>
        <taxon>Tissierellales</taxon>
        <taxon>Tissierellaceae</taxon>
        <taxon>Tissierella</taxon>
    </lineage>
</organism>
<dbReference type="InterPro" id="IPR046357">
    <property type="entry name" value="PPIase_dom_sf"/>
</dbReference>
<keyword evidence="4 6" id="KW-0697">Rotamase</keyword>
<protein>
    <recommendedName>
        <fullName evidence="2">peptidylprolyl isomerase</fullName>
        <ecNumber evidence="2">5.2.1.8</ecNumber>
    </recommendedName>
</protein>
<keyword evidence="9" id="KW-1185">Reference proteome</keyword>
<proteinExistence type="predicted"/>
<comment type="caution">
    <text evidence="8">The sequence shown here is derived from an EMBL/GenBank/DDBJ whole genome shotgun (WGS) entry which is preliminary data.</text>
</comment>
<feature type="domain" description="PpiC" evidence="7">
    <location>
        <begin position="184"/>
        <end position="271"/>
    </location>
</feature>
<dbReference type="PROSITE" id="PS50198">
    <property type="entry name" value="PPIC_PPIASE_2"/>
    <property type="match status" value="1"/>
</dbReference>
<name>A0A1U7M6R3_TISCR</name>
<dbReference type="EC" id="5.2.1.8" evidence="2"/>
<dbReference type="PANTHER" id="PTHR47245">
    <property type="entry name" value="PEPTIDYLPROLYL ISOMERASE"/>
    <property type="match status" value="1"/>
</dbReference>
<dbReference type="AlphaFoldDB" id="A0A1U7M6R3"/>
<comment type="catalytic activity">
    <reaction evidence="1">
        <text>[protein]-peptidylproline (omega=180) = [protein]-peptidylproline (omega=0)</text>
        <dbReference type="Rhea" id="RHEA:16237"/>
        <dbReference type="Rhea" id="RHEA-COMP:10747"/>
        <dbReference type="Rhea" id="RHEA-COMP:10748"/>
        <dbReference type="ChEBI" id="CHEBI:83833"/>
        <dbReference type="ChEBI" id="CHEBI:83834"/>
        <dbReference type="EC" id="5.2.1.8"/>
    </reaction>
</comment>
<dbReference type="OrthoDB" id="14196at2"/>
<dbReference type="InterPro" id="IPR027304">
    <property type="entry name" value="Trigger_fact/SurA_dom_sf"/>
</dbReference>
<gene>
    <name evidence="8" type="primary">prsA</name>
    <name evidence="8" type="ORF">TICRE_09820</name>
</gene>
<dbReference type="PANTHER" id="PTHR47245:SF1">
    <property type="entry name" value="FOLDASE PROTEIN PRSA"/>
    <property type="match status" value="1"/>
</dbReference>
<evidence type="ECO:0000256" key="2">
    <source>
        <dbReference type="ARBA" id="ARBA00013194"/>
    </source>
</evidence>
<keyword evidence="3" id="KW-0732">Signal</keyword>
<dbReference type="SUPFAM" id="SSF109998">
    <property type="entry name" value="Triger factor/SurA peptide-binding domain-like"/>
    <property type="match status" value="1"/>
</dbReference>
<dbReference type="InterPro" id="IPR050245">
    <property type="entry name" value="PrsA_foldase"/>
</dbReference>
<dbReference type="Proteomes" id="UP000186112">
    <property type="component" value="Unassembled WGS sequence"/>
</dbReference>
<dbReference type="Pfam" id="PF13624">
    <property type="entry name" value="SurA_N_3"/>
    <property type="match status" value="1"/>
</dbReference>
<evidence type="ECO:0000256" key="3">
    <source>
        <dbReference type="ARBA" id="ARBA00022729"/>
    </source>
</evidence>
<dbReference type="SUPFAM" id="SSF54534">
    <property type="entry name" value="FKBP-like"/>
    <property type="match status" value="1"/>
</dbReference>
<keyword evidence="5 6" id="KW-0413">Isomerase</keyword>
<evidence type="ECO:0000256" key="6">
    <source>
        <dbReference type="PROSITE-ProRule" id="PRU00278"/>
    </source>
</evidence>
<dbReference type="InterPro" id="IPR000297">
    <property type="entry name" value="PPIase_PpiC"/>
</dbReference>
<sequence>MHKLKRKGLLFIFTIIAMSIIINGCTNKAPEGVVATVNKEDIKKETLDREYSIEANLVQKQLGEGVLDQVGPDGKIYKDSLKDSVLSKLIIERVILQDAKKNKIEATEEEIDTQINNIKEGMGGEEKLNEFIKDSGIDKDYFRNYIKKQLLAQKHKENFIEKFNLEDKDAEKFFNENKEKLIILKARHILVETEEKGNEILEKLKNGEDFKKLAIENSQDTSTPLAGGESGYFSRGYYPEEFDKVVFGLKEGELSPLIHTEIGYHIVELEERKDTFKALKSDLTPYIKENKYDEYIKKLQDDAKIKNYVKKENKDKEKK</sequence>
<evidence type="ECO:0000259" key="7">
    <source>
        <dbReference type="PROSITE" id="PS50198"/>
    </source>
</evidence>
<reference evidence="8 9" key="1">
    <citation type="submission" date="2016-02" db="EMBL/GenBank/DDBJ databases">
        <title>Genome sequence of Tissierella creatinophila DSM 6911.</title>
        <authorList>
            <person name="Poehlein A."/>
            <person name="Daniel R."/>
        </authorList>
    </citation>
    <scope>NUCLEOTIDE SEQUENCE [LARGE SCALE GENOMIC DNA]</scope>
    <source>
        <strain evidence="8 9">DSM 6911</strain>
    </source>
</reference>
<evidence type="ECO:0000256" key="5">
    <source>
        <dbReference type="ARBA" id="ARBA00023235"/>
    </source>
</evidence>
<dbReference type="Gene3D" id="1.10.4030.10">
    <property type="entry name" value="Porin chaperone SurA, peptide-binding domain"/>
    <property type="match status" value="1"/>
</dbReference>
<dbReference type="RefSeq" id="WP_075725757.1">
    <property type="nucleotide sequence ID" value="NZ_LTDM01000012.1"/>
</dbReference>
<accession>A0A1U7M6R3</accession>
<dbReference type="Pfam" id="PF00639">
    <property type="entry name" value="Rotamase"/>
    <property type="match status" value="1"/>
</dbReference>
<evidence type="ECO:0000313" key="9">
    <source>
        <dbReference type="Proteomes" id="UP000186112"/>
    </source>
</evidence>
<evidence type="ECO:0000256" key="1">
    <source>
        <dbReference type="ARBA" id="ARBA00000971"/>
    </source>
</evidence>
<dbReference type="Gene3D" id="3.10.50.40">
    <property type="match status" value="1"/>
</dbReference>
<dbReference type="EMBL" id="LTDM01000012">
    <property type="protein sequence ID" value="OLS03013.1"/>
    <property type="molecule type" value="Genomic_DNA"/>
</dbReference>
<dbReference type="GO" id="GO:0003755">
    <property type="term" value="F:peptidyl-prolyl cis-trans isomerase activity"/>
    <property type="evidence" value="ECO:0007669"/>
    <property type="project" value="UniProtKB-KW"/>
</dbReference>